<dbReference type="EMBL" id="JBHTOC010000003">
    <property type="protein sequence ID" value="MFD1429177.1"/>
    <property type="molecule type" value="Genomic_DNA"/>
</dbReference>
<comment type="caution">
    <text evidence="2">The sequence shown here is derived from an EMBL/GenBank/DDBJ whole genome shotgun (WGS) entry which is preliminary data.</text>
</comment>
<dbReference type="Proteomes" id="UP001597196">
    <property type="component" value="Unassembled WGS sequence"/>
</dbReference>
<feature type="region of interest" description="Disordered" evidence="1">
    <location>
        <begin position="1"/>
        <end position="22"/>
    </location>
</feature>
<protein>
    <submittedName>
        <fullName evidence="2">Metal homeostasis protein</fullName>
    </submittedName>
</protein>
<dbReference type="RefSeq" id="WP_203626122.1">
    <property type="nucleotide sequence ID" value="NZ_BOLQ01000002.1"/>
</dbReference>
<dbReference type="InterPro" id="IPR049844">
    <property type="entry name" value="RsaX20-like"/>
</dbReference>
<evidence type="ECO:0000313" key="2">
    <source>
        <dbReference type="EMBL" id="MFD1429177.1"/>
    </source>
</evidence>
<dbReference type="NCBIfam" id="NF038026">
    <property type="entry name" value="RsaX20_sORF"/>
    <property type="match status" value="1"/>
</dbReference>
<evidence type="ECO:0000313" key="3">
    <source>
        <dbReference type="Proteomes" id="UP001597196"/>
    </source>
</evidence>
<sequence length="37" mass="4308">MTKNDVATARRQTKSPNIKTRRRALALIRSLKRRKTA</sequence>
<name>A0ABW4CEG4_9LACO</name>
<reference evidence="3" key="1">
    <citation type="journal article" date="2019" name="Int. J. Syst. Evol. Microbiol.">
        <title>The Global Catalogue of Microorganisms (GCM) 10K type strain sequencing project: providing services to taxonomists for standard genome sequencing and annotation.</title>
        <authorList>
            <consortium name="The Broad Institute Genomics Platform"/>
            <consortium name="The Broad Institute Genome Sequencing Center for Infectious Disease"/>
            <person name="Wu L."/>
            <person name="Ma J."/>
        </authorList>
    </citation>
    <scope>NUCLEOTIDE SEQUENCE [LARGE SCALE GENOMIC DNA]</scope>
    <source>
        <strain evidence="3">CCM 8980</strain>
    </source>
</reference>
<organism evidence="2 3">
    <name type="scientific">Lacticaseibacillus mingshuiensis</name>
    <dbReference type="NCBI Taxonomy" id="2799574"/>
    <lineage>
        <taxon>Bacteria</taxon>
        <taxon>Bacillati</taxon>
        <taxon>Bacillota</taxon>
        <taxon>Bacilli</taxon>
        <taxon>Lactobacillales</taxon>
        <taxon>Lactobacillaceae</taxon>
        <taxon>Lacticaseibacillus</taxon>
    </lineage>
</organism>
<evidence type="ECO:0000256" key="1">
    <source>
        <dbReference type="SAM" id="MobiDB-lite"/>
    </source>
</evidence>
<accession>A0ABW4CEG4</accession>
<keyword evidence="3" id="KW-1185">Reference proteome</keyword>
<proteinExistence type="predicted"/>
<gene>
    <name evidence="2" type="ORF">ACFQ4P_02790</name>
</gene>